<sequence>MRALALLSLIACLGLTPAPLLAQEESAPASTSDPVPEDDKTYLEELIQDSLSGAGREVRVTGFRGALSSNATLQELTISDEEGVWLTLRDASLLWSRSALLSGRLSVQELTAEELIIARPPISEGGVTTQDAEATDFALPDLPVSVEIGQVRIDKITLEKPVIGEPAQLSASGSLSLTEGEGKAELEIRRLDRNDKFDFAASFQQESRVLALELAIDEAEGGLVSKLLKIPGQPEIQLSVSGEAPLSDYEARVTLATDGTPRVSGAIGIAALNPEAEGAAADYQFTALLQGDMRPLFAPEFHAFFGETAKLDIAGIKHADKRLTLDRLMIDAAAVQLDGNLRLDADGWPQSFALTGRLGNAGDTPEAVRLPGSGPVTTLQRATLTADFDAASSEDWRAAVTLKGLDRPDLSLADAEITGTGKITRDGSLEQVTADLALALSGLALSDPALAQAAGDNLSGTAALTWQPKLPVTVTGFDLRAGDVAVTGYGSIDGLASGYPVAGHARLIAPDFSRFAALADRPLTGRLEADLAASAKLLGGVFDIALVANTDGLGIGDSRADPLIAPPSRVLVDMYRTQHGTVLDQLRIENEVLSARAEGALDAEAGEIAVTARLEELSLTEPSLSGPASFTGDLAWKAGRPLRFENMTLEAAGARVAGAGTLDLQDKALPLNAKLDATVEDLSRFATLAKRPLAGQARARLDGRVELAGADALGTSRDIPGLADLPLGTFDLTLNTTTAGLAIGEPRLDAALAPVTQLYISARRDTDVLSLRDLSLDSDALKANGTGLISSESAQITLSAHAAELSQFDPKLSGEGTLASAVTWEKGGALRILALEAEGSGAKIAAEGEAFLSEPGRPFEGALSLDAADLSRFAGLVGRPIAGQVTLDAEGKGKLDASALSASIDMEGRAVRTGMAELDRLVAGDISLTGAGSYAKGQAPDLQYLRLDTARLDANASGNGPGQPISLSVRLSDLGLLAPGFNGPATARGTIAVLDETGQRMRLDIAAQGPNNINATITGDVINHGERLDIRATGSAPLALANSFIAPRSLAGMVAFDLRVAGPPALNSVSGEARLQQARLALPTLGRAVENIGGVVRLSGGQATPDISGTLGTGGNFRIGGPITLRAPYPAAIQIDLAGLGVQDPDLFATTVNGRVTIDGPLTGGARIGGQINLGETELRVPSSGGLSFADLPPINHVGAPAAVHTTLRRAGLNNDGTSSGSGASGPAYPLDLLINAPNRIFVRGRGLDAELGGRLRLRGTTSDVIPSGYFELLRGRLDILTKRLDLTEGRVSLQGSFDPYLRFVAETEAEDDVTVRIRVEGEASDPEITFTSDPDLPQDEVIARLIFGRGIDSISAFQAAQLASAVATLAGRGGGGVVGKLRESLGFANLDVTTNSEGETEVTAGTYISDKVYSEVSAASDGTQEINLNYDVSKTITLRGSAGTDGDTGIGIFFEKDY</sequence>
<dbReference type="GO" id="GO:0005886">
    <property type="term" value="C:plasma membrane"/>
    <property type="evidence" value="ECO:0007669"/>
    <property type="project" value="InterPro"/>
</dbReference>
<dbReference type="PANTHER" id="PTHR36985">
    <property type="entry name" value="TRANSLOCATION AND ASSEMBLY MODULE SUBUNIT TAMB"/>
    <property type="match status" value="1"/>
</dbReference>
<evidence type="ECO:0000313" key="8">
    <source>
        <dbReference type="Proteomes" id="UP000005954"/>
    </source>
</evidence>
<keyword evidence="2" id="KW-0812">Transmembrane</keyword>
<dbReference type="RefSeq" id="WP_009812893.1">
    <property type="nucleotide sequence ID" value="NZ_CH724156.1"/>
</dbReference>
<evidence type="ECO:0000256" key="4">
    <source>
        <dbReference type="ARBA" id="ARBA00023136"/>
    </source>
</evidence>
<accession>A3SJG1</accession>
<dbReference type="PANTHER" id="PTHR36985:SF1">
    <property type="entry name" value="TRANSLOCATION AND ASSEMBLY MODULE SUBUNIT TAMB"/>
    <property type="match status" value="1"/>
</dbReference>
<feature type="domain" description="Translocation and assembly module TamB C-terminal" evidence="6">
    <location>
        <begin position="1107"/>
        <end position="1459"/>
    </location>
</feature>
<evidence type="ECO:0000259" key="6">
    <source>
        <dbReference type="Pfam" id="PF04357"/>
    </source>
</evidence>
<evidence type="ECO:0000256" key="1">
    <source>
        <dbReference type="ARBA" id="ARBA00004167"/>
    </source>
</evidence>
<evidence type="ECO:0000256" key="5">
    <source>
        <dbReference type="SAM" id="SignalP"/>
    </source>
</evidence>
<gene>
    <name evidence="7" type="ORF">ISM_04345</name>
</gene>
<name>A3SJG1_ROSNI</name>
<keyword evidence="3" id="KW-1133">Transmembrane helix</keyword>
<keyword evidence="4" id="KW-0472">Membrane</keyword>
<evidence type="ECO:0000313" key="7">
    <source>
        <dbReference type="EMBL" id="EAP77492.1"/>
    </source>
</evidence>
<dbReference type="Pfam" id="PF04357">
    <property type="entry name" value="TamB"/>
    <property type="match status" value="1"/>
</dbReference>
<keyword evidence="5" id="KW-0732">Signal</keyword>
<protein>
    <recommendedName>
        <fullName evidence="6">Translocation and assembly module TamB C-terminal domain-containing protein</fullName>
    </recommendedName>
</protein>
<reference evidence="7 8" key="1">
    <citation type="submission" date="2005-12" db="EMBL/GenBank/DDBJ databases">
        <authorList>
            <person name="Moran M.A."/>
            <person name="Ferriera S."/>
            <person name="Johnson J."/>
            <person name="Kravitz S."/>
            <person name="Halpern A."/>
            <person name="Remington K."/>
            <person name="Beeson K."/>
            <person name="Tran B."/>
            <person name="Rogers Y.-H."/>
            <person name="Friedman R."/>
            <person name="Venter J.C."/>
        </authorList>
    </citation>
    <scope>NUCLEOTIDE SEQUENCE [LARGE SCALE GENOMIC DNA]</scope>
    <source>
        <strain evidence="8">ATCC BAA-591 / DSM 15170 / ISM</strain>
    </source>
</reference>
<keyword evidence="8" id="KW-1185">Reference proteome</keyword>
<dbReference type="eggNOG" id="COG2911">
    <property type="taxonomic scope" value="Bacteria"/>
</dbReference>
<dbReference type="Proteomes" id="UP000005954">
    <property type="component" value="Unassembled WGS sequence"/>
</dbReference>
<feature type="chain" id="PRO_5002659032" description="Translocation and assembly module TamB C-terminal domain-containing protein" evidence="5">
    <location>
        <begin position="23"/>
        <end position="1459"/>
    </location>
</feature>
<dbReference type="InterPro" id="IPR007452">
    <property type="entry name" value="TamB_C"/>
</dbReference>
<organism evidence="7 8">
    <name type="scientific">Roseovarius nubinhibens (strain ATCC BAA-591 / DSM 15170 / ISM)</name>
    <dbReference type="NCBI Taxonomy" id="89187"/>
    <lineage>
        <taxon>Bacteria</taxon>
        <taxon>Pseudomonadati</taxon>
        <taxon>Pseudomonadota</taxon>
        <taxon>Alphaproteobacteria</taxon>
        <taxon>Rhodobacterales</taxon>
        <taxon>Roseobacteraceae</taxon>
        <taxon>Roseovarius</taxon>
    </lineage>
</organism>
<dbReference type="GO" id="GO:0009306">
    <property type="term" value="P:protein secretion"/>
    <property type="evidence" value="ECO:0007669"/>
    <property type="project" value="InterPro"/>
</dbReference>
<dbReference type="EMBL" id="AALY01000001">
    <property type="protein sequence ID" value="EAP77492.1"/>
    <property type="molecule type" value="Genomic_DNA"/>
</dbReference>
<evidence type="ECO:0000256" key="3">
    <source>
        <dbReference type="ARBA" id="ARBA00022989"/>
    </source>
</evidence>
<evidence type="ECO:0000256" key="2">
    <source>
        <dbReference type="ARBA" id="ARBA00022692"/>
    </source>
</evidence>
<dbReference type="STRING" id="89187.ISM_04345"/>
<comment type="caution">
    <text evidence="7">The sequence shown here is derived from an EMBL/GenBank/DDBJ whole genome shotgun (WGS) entry which is preliminary data.</text>
</comment>
<dbReference type="HOGENOM" id="CLU_002202_0_0_5"/>
<dbReference type="OrthoDB" id="7784409at2"/>
<proteinExistence type="predicted"/>
<feature type="signal peptide" evidence="5">
    <location>
        <begin position="1"/>
        <end position="22"/>
    </location>
</feature>
<comment type="subcellular location">
    <subcellularLocation>
        <location evidence="1">Membrane</location>
        <topology evidence="1">Single-pass membrane protein</topology>
    </subcellularLocation>
</comment>